<dbReference type="AlphaFoldDB" id="A0A1I8IC59"/>
<feature type="region of interest" description="Disordered" evidence="3">
    <location>
        <begin position="46"/>
        <end position="97"/>
    </location>
</feature>
<feature type="compositionally biased region" description="Basic and acidic residues" evidence="3">
    <location>
        <begin position="47"/>
        <end position="69"/>
    </location>
</feature>
<feature type="compositionally biased region" description="Low complexity" evidence="3">
    <location>
        <begin position="77"/>
        <end position="86"/>
    </location>
</feature>
<protein>
    <submittedName>
        <fullName evidence="7">CUB domain-containing protein</fullName>
    </submittedName>
</protein>
<dbReference type="GO" id="GO:0005886">
    <property type="term" value="C:plasma membrane"/>
    <property type="evidence" value="ECO:0007669"/>
    <property type="project" value="TreeGrafter"/>
</dbReference>
<evidence type="ECO:0000256" key="4">
    <source>
        <dbReference type="SAM" id="Phobius"/>
    </source>
</evidence>
<dbReference type="PANTHER" id="PTHR47537:SF2">
    <property type="entry name" value="CUBILIN"/>
    <property type="match status" value="1"/>
</dbReference>
<dbReference type="SMART" id="SM00042">
    <property type="entry name" value="CUB"/>
    <property type="match status" value="4"/>
</dbReference>
<feature type="transmembrane region" description="Helical" evidence="4">
    <location>
        <begin position="998"/>
        <end position="1022"/>
    </location>
</feature>
<keyword evidence="4" id="KW-0472">Membrane</keyword>
<feature type="domain" description="CUB" evidence="5">
    <location>
        <begin position="622"/>
        <end position="778"/>
    </location>
</feature>
<dbReference type="InterPro" id="IPR035914">
    <property type="entry name" value="Sperma_CUB_dom_sf"/>
</dbReference>
<keyword evidence="4" id="KW-1133">Transmembrane helix</keyword>
<reference evidence="7" key="1">
    <citation type="submission" date="2016-11" db="UniProtKB">
        <authorList>
            <consortium name="WormBaseParasite"/>
        </authorList>
    </citation>
    <scope>IDENTIFICATION</scope>
</reference>
<keyword evidence="1" id="KW-1015">Disulfide bond</keyword>
<dbReference type="CDD" id="cd00041">
    <property type="entry name" value="CUB"/>
    <property type="match status" value="3"/>
</dbReference>
<dbReference type="Gene3D" id="2.60.120.290">
    <property type="entry name" value="Spermadhesin, CUB domain"/>
    <property type="match status" value="4"/>
</dbReference>
<comment type="caution">
    <text evidence="2">Lacks conserved residue(s) required for the propagation of feature annotation.</text>
</comment>
<feature type="domain" description="CUB" evidence="5">
    <location>
        <begin position="791"/>
        <end position="909"/>
    </location>
</feature>
<dbReference type="Pfam" id="PF00431">
    <property type="entry name" value="CUB"/>
    <property type="match status" value="3"/>
</dbReference>
<dbReference type="InterPro" id="IPR053207">
    <property type="entry name" value="Non-NMDA_GluR_Accessory"/>
</dbReference>
<sequence length="1036" mass="115337">PCSQWSALSPLIGPAAHSAVHVLHGLGLQRSRLLALRPGQSIGSGRARLDFQQEKEERPDWAAGRERSLSRAIGWQSSRSSSRAAAELGPPQGGMTSGSSVAAARLMAALVTMAQLLQPSLGFVDRCDRGEIIIYSPAVRAGRDAGPGCYGDTGADCPDEETFVTSPGWPRPYPEDARCRYKFVAGRNEKVRLNFLAFNVEGLGPSCEKDFLDVYTELEQENASLLHSPLLGRFCGHILASVPRTVVSLHSVLVLDFYTDGNTQKVYNNDNHMAMEAALGFKAQYSFVPKADYEPGPRLLAYSGNCSFLMETSSADIDGVINSPGYPGLYPDNLHCNYLFRGFGNQRVRLQFEELDIYEIHAETFGEAGHTISSCPIDSVRIYDSDQRLRQIHSDFCGQKAGLTVVSTGSRMRLEFITSAGRIPRSRTVTSADLGELQRKGFRLRYNISSEYLRIDRGLRSNHLTGTECDFLIESAGKSHDRFQFPSVRGGRLCRVFFQGVHNLQRSEMTLLRIDGMAHITAGRRQDGRCPGLAGHLKVYARGQGADAVPDADFCQAVGEASDGRGGSLGEPQEFRSSGPQLFLVFDTRHLETWQLAPAFIINYRFVPDFGIPGHQPNEDDCAFEYVSGADKAHGRTNSPFFNPVTKAHYPHNTTCSYRFVATEPNQRVRIRFTHFYVEDFFIEELGNDKKHHTVGSYVPCAGDRVEIYERYESPKNSGRFRLEKILTYCGTSIPGPYVTQFDTQELLVLFHSTWDKWAHPEYDKRTASGFQIEYDFPVRTSLFSNKFDVCGGNISSDMHGGVIQVPKNEQATYQPDLICEWHIYPSQPGNQVFVQFPEFHLEGSTKSCSMAVLRMYNGDSHVPSSEVCGADNGIPAFYGRGSEHVRIRLLTTAGSRGGKGFKFSWTEALKIHPGTGHCPGFQCKRTRHCIDHRLECNRLPNCGSRAVEYSADFDKDRLRWKNHTKHERDNSDEEINSEKCHSIYAKATGPTEAAYQLLHVGIGVIVTVLLLIAIVAFVLYLKYALPLPQTPALTL</sequence>
<keyword evidence="4" id="KW-0812">Transmembrane</keyword>
<dbReference type="WBParaSite" id="maker-uti_cns_0011542-snap-gene-0.2-mRNA-1">
    <property type="protein sequence ID" value="maker-uti_cns_0011542-snap-gene-0.2-mRNA-1"/>
    <property type="gene ID" value="maker-uti_cns_0011542-snap-gene-0.2"/>
</dbReference>
<evidence type="ECO:0000259" key="5">
    <source>
        <dbReference type="PROSITE" id="PS01180"/>
    </source>
</evidence>
<evidence type="ECO:0000313" key="6">
    <source>
        <dbReference type="Proteomes" id="UP000095280"/>
    </source>
</evidence>
<dbReference type="PROSITE" id="PS01180">
    <property type="entry name" value="CUB"/>
    <property type="match status" value="4"/>
</dbReference>
<dbReference type="InterPro" id="IPR000859">
    <property type="entry name" value="CUB_dom"/>
</dbReference>
<dbReference type="Proteomes" id="UP000095280">
    <property type="component" value="Unplaced"/>
</dbReference>
<proteinExistence type="predicted"/>
<dbReference type="SUPFAM" id="SSF49854">
    <property type="entry name" value="Spermadhesin, CUB domain"/>
    <property type="match status" value="4"/>
</dbReference>
<evidence type="ECO:0000313" key="7">
    <source>
        <dbReference type="WBParaSite" id="maker-uti_cns_0011542-snap-gene-0.2-mRNA-1"/>
    </source>
</evidence>
<keyword evidence="6" id="KW-1185">Reference proteome</keyword>
<feature type="domain" description="CUB" evidence="5">
    <location>
        <begin position="306"/>
        <end position="449"/>
    </location>
</feature>
<name>A0A1I8IC59_9PLAT</name>
<evidence type="ECO:0000256" key="3">
    <source>
        <dbReference type="SAM" id="MobiDB-lite"/>
    </source>
</evidence>
<feature type="domain" description="CUB" evidence="5">
    <location>
        <begin position="149"/>
        <end position="288"/>
    </location>
</feature>
<evidence type="ECO:0000256" key="2">
    <source>
        <dbReference type="PROSITE-ProRule" id="PRU00059"/>
    </source>
</evidence>
<evidence type="ECO:0000256" key="1">
    <source>
        <dbReference type="ARBA" id="ARBA00023157"/>
    </source>
</evidence>
<accession>A0A1I8IC59</accession>
<dbReference type="PANTHER" id="PTHR47537">
    <property type="entry name" value="CUBILIN"/>
    <property type="match status" value="1"/>
</dbReference>
<organism evidence="6 7">
    <name type="scientific">Macrostomum lignano</name>
    <dbReference type="NCBI Taxonomy" id="282301"/>
    <lineage>
        <taxon>Eukaryota</taxon>
        <taxon>Metazoa</taxon>
        <taxon>Spiralia</taxon>
        <taxon>Lophotrochozoa</taxon>
        <taxon>Platyhelminthes</taxon>
        <taxon>Rhabditophora</taxon>
        <taxon>Macrostomorpha</taxon>
        <taxon>Macrostomida</taxon>
        <taxon>Macrostomidae</taxon>
        <taxon>Macrostomum</taxon>
    </lineage>
</organism>